<dbReference type="EMBL" id="CP000776">
    <property type="protein sequence ID" value="ABS51188.1"/>
    <property type="molecule type" value="Genomic_DNA"/>
</dbReference>
<gene>
    <name evidence="1" type="ordered locus">CHAB381_1767</name>
</gene>
<dbReference type="STRING" id="360107.CHAB381_1767"/>
<accession>A7I437</accession>
<evidence type="ECO:0000313" key="1">
    <source>
        <dbReference type="EMBL" id="ABS51188.1"/>
    </source>
</evidence>
<dbReference type="HOGENOM" id="CLU_3059565_0_0_7"/>
<proteinExistence type="predicted"/>
<dbReference type="AlphaFoldDB" id="A7I437"/>
<reference evidence="2" key="1">
    <citation type="submission" date="2007-07" db="EMBL/GenBank/DDBJ databases">
        <title>Complete genome sequence of Campylobacter hominis ATCC BAA-381, a commensal isolated from the human gastrointestinal tract.</title>
        <authorList>
            <person name="Fouts D.E."/>
            <person name="Mongodin E.F."/>
            <person name="Puiu D."/>
            <person name="Sebastian Y."/>
            <person name="Miller W.G."/>
            <person name="Mandrell R.E."/>
            <person name="Nelson K.E."/>
        </authorList>
    </citation>
    <scope>NUCLEOTIDE SEQUENCE [LARGE SCALE GENOMIC DNA]</scope>
    <source>
        <strain evidence="2">ATCC BAA-381 / LMG 19568 / NCTC 13146 / CH001A</strain>
    </source>
</reference>
<protein>
    <submittedName>
        <fullName evidence="1">Uncharacterized protein</fullName>
    </submittedName>
</protein>
<dbReference type="KEGG" id="cha:CHAB381_1767"/>
<evidence type="ECO:0000313" key="2">
    <source>
        <dbReference type="Proteomes" id="UP000002407"/>
    </source>
</evidence>
<name>A7I437_CAMHC</name>
<organism evidence="1 2">
    <name type="scientific">Campylobacter hominis (strain ATCC BAA-381 / DSM 21671 / CCUG 45161 / LMG 19568 / NCTC 13146 / CH001A)</name>
    <dbReference type="NCBI Taxonomy" id="360107"/>
    <lineage>
        <taxon>Bacteria</taxon>
        <taxon>Pseudomonadati</taxon>
        <taxon>Campylobacterota</taxon>
        <taxon>Epsilonproteobacteria</taxon>
        <taxon>Campylobacterales</taxon>
        <taxon>Campylobacteraceae</taxon>
        <taxon>Campylobacter</taxon>
    </lineage>
</organism>
<dbReference type="Proteomes" id="UP000002407">
    <property type="component" value="Chromosome"/>
</dbReference>
<keyword evidence="2" id="KW-1185">Reference proteome</keyword>
<sequence length="53" mass="6104">MQKIGIDNVKLNFKEKIKNQILLLNKQRKILLKELLIVPIQEKASLTLSGTFV</sequence>